<dbReference type="RefSeq" id="WP_370564085.1">
    <property type="nucleotide sequence ID" value="NZ_JBFWIB010000006.1"/>
</dbReference>
<feature type="region of interest" description="Disordered" evidence="5">
    <location>
        <begin position="22"/>
        <end position="54"/>
    </location>
</feature>
<reference evidence="7 8" key="1">
    <citation type="submission" date="2024-07" db="EMBL/GenBank/DDBJ databases">
        <title>Luteimonas salilacus sp. nov., isolated from the shore soil of Salt Lake in Tibet of China.</title>
        <authorList>
            <person name="Zhang X."/>
            <person name="Li A."/>
        </authorList>
    </citation>
    <scope>NUCLEOTIDE SEQUENCE [LARGE SCALE GENOMIC DNA]</scope>
    <source>
        <strain evidence="7 8">B3-2-R+30</strain>
    </source>
</reference>
<dbReference type="Pfam" id="PF00691">
    <property type="entry name" value="OmpA"/>
    <property type="match status" value="1"/>
</dbReference>
<dbReference type="EMBL" id="JBFWIC010000005">
    <property type="protein sequence ID" value="MEZ0474090.1"/>
    <property type="molecule type" value="Genomic_DNA"/>
</dbReference>
<evidence type="ECO:0000313" key="7">
    <source>
        <dbReference type="EMBL" id="MEZ0474090.1"/>
    </source>
</evidence>
<evidence type="ECO:0000259" key="6">
    <source>
        <dbReference type="PROSITE" id="PS51123"/>
    </source>
</evidence>
<dbReference type="InterPro" id="IPR050330">
    <property type="entry name" value="Bact_OuterMem_StrucFunc"/>
</dbReference>
<name>A0ABV4HMX8_9GAMM</name>
<proteinExistence type="predicted"/>
<keyword evidence="3" id="KW-0998">Cell outer membrane</keyword>
<dbReference type="Proteomes" id="UP001566331">
    <property type="component" value="Unassembled WGS sequence"/>
</dbReference>
<dbReference type="SUPFAM" id="SSF103088">
    <property type="entry name" value="OmpA-like"/>
    <property type="match status" value="1"/>
</dbReference>
<dbReference type="PANTHER" id="PTHR30329">
    <property type="entry name" value="STATOR ELEMENT OF FLAGELLAR MOTOR COMPLEX"/>
    <property type="match status" value="1"/>
</dbReference>
<dbReference type="PRINTS" id="PR01021">
    <property type="entry name" value="OMPADOMAIN"/>
</dbReference>
<comment type="caution">
    <text evidence="7">The sequence shown here is derived from an EMBL/GenBank/DDBJ whole genome shotgun (WGS) entry which is preliminary data.</text>
</comment>
<dbReference type="InterPro" id="IPR036737">
    <property type="entry name" value="OmpA-like_sf"/>
</dbReference>
<dbReference type="Gene3D" id="3.30.1330.60">
    <property type="entry name" value="OmpA-like domain"/>
    <property type="match status" value="1"/>
</dbReference>
<keyword evidence="8" id="KW-1185">Reference proteome</keyword>
<organism evidence="7 8">
    <name type="scientific">Luteimonas salinilitoris</name>
    <dbReference type="NCBI Taxonomy" id="3237697"/>
    <lineage>
        <taxon>Bacteria</taxon>
        <taxon>Pseudomonadati</taxon>
        <taxon>Pseudomonadota</taxon>
        <taxon>Gammaproteobacteria</taxon>
        <taxon>Lysobacterales</taxon>
        <taxon>Lysobacteraceae</taxon>
        <taxon>Luteimonas</taxon>
    </lineage>
</organism>
<dbReference type="CDD" id="cd07185">
    <property type="entry name" value="OmpA_C-like"/>
    <property type="match status" value="1"/>
</dbReference>
<dbReference type="PANTHER" id="PTHR30329:SF21">
    <property type="entry name" value="LIPOPROTEIN YIAD-RELATED"/>
    <property type="match status" value="1"/>
</dbReference>
<gene>
    <name evidence="7" type="ORF">AB6713_05600</name>
</gene>
<feature type="compositionally biased region" description="Acidic residues" evidence="5">
    <location>
        <begin position="37"/>
        <end position="54"/>
    </location>
</feature>
<evidence type="ECO:0000313" key="8">
    <source>
        <dbReference type="Proteomes" id="UP001566331"/>
    </source>
</evidence>
<evidence type="ECO:0000256" key="3">
    <source>
        <dbReference type="ARBA" id="ARBA00023237"/>
    </source>
</evidence>
<dbReference type="PROSITE" id="PS51123">
    <property type="entry name" value="OMPA_2"/>
    <property type="match status" value="1"/>
</dbReference>
<feature type="domain" description="OmpA-like" evidence="6">
    <location>
        <begin position="388"/>
        <end position="503"/>
    </location>
</feature>
<feature type="compositionally biased region" description="Basic and acidic residues" evidence="5">
    <location>
        <begin position="488"/>
        <end position="503"/>
    </location>
</feature>
<dbReference type="PROSITE" id="PS51257">
    <property type="entry name" value="PROKAR_LIPOPROTEIN"/>
    <property type="match status" value="1"/>
</dbReference>
<evidence type="ECO:0000256" key="4">
    <source>
        <dbReference type="PROSITE-ProRule" id="PRU00473"/>
    </source>
</evidence>
<dbReference type="InterPro" id="IPR006665">
    <property type="entry name" value="OmpA-like"/>
</dbReference>
<evidence type="ECO:0000256" key="1">
    <source>
        <dbReference type="ARBA" id="ARBA00004442"/>
    </source>
</evidence>
<feature type="compositionally biased region" description="Low complexity" evidence="5">
    <location>
        <begin position="26"/>
        <end position="36"/>
    </location>
</feature>
<keyword evidence="2 4" id="KW-0472">Membrane</keyword>
<accession>A0ABV4HMX8</accession>
<comment type="subcellular location">
    <subcellularLocation>
        <location evidence="1">Cell outer membrane</location>
    </subcellularLocation>
</comment>
<sequence length="503" mass="56382">MVRQTIAVSCIALLLAAGCSEERPADPAAETTAQETPTEEAEPAESSAEEPDDATLEIRQADASLAESRFDTSRVPVTDHDLGTFPFLAFPSGYEPVNRPHNRAYARFPYWLGDGVRWVEGRTYSTAIGTKRGKTYSELELRRNMEKLLEAVGGVEIFEGTVGRTVYYENPYEDEIGGGFIDAVNGYTDDDAEVTVHLIRQTDREVWVQLATDSLSAGYVLTETRPFEATAKWGDEFPHFTAPDGYEVRTQQRDFDRFPFWAGDRWEWVEGRTLDARVTHKDGNRYSMHELQRNLDAAIEQVGGTKVFEGTIPEGSLQDIDEEIFRTYSDGAGFRWNKPITIYKVERDGKEAWIHSRLEYLSGGWVIAEREGFEQTAGLIEADRLKQQLDTDGKVALQVHFATDKADILPESQPQIEQVLKLLQDDPDLKLSIDGHTDDTGSVEHNQRLSEARARSVVAALTDQGIDANRLKARGFGQGKPVADNDTEEGKADNRRVELVRLD</sequence>
<dbReference type="InterPro" id="IPR006664">
    <property type="entry name" value="OMP_bac"/>
</dbReference>
<evidence type="ECO:0000256" key="2">
    <source>
        <dbReference type="ARBA" id="ARBA00023136"/>
    </source>
</evidence>
<feature type="region of interest" description="Disordered" evidence="5">
    <location>
        <begin position="472"/>
        <end position="503"/>
    </location>
</feature>
<evidence type="ECO:0000256" key="5">
    <source>
        <dbReference type="SAM" id="MobiDB-lite"/>
    </source>
</evidence>
<protein>
    <submittedName>
        <fullName evidence="7">OmpA family protein</fullName>
    </submittedName>
</protein>